<evidence type="ECO:0000313" key="11">
    <source>
        <dbReference type="Proteomes" id="UP000544090"/>
    </source>
</evidence>
<dbReference type="HAMAP" id="MF_01105">
    <property type="entry name" value="N_acetyl_glu_synth"/>
    <property type="match status" value="1"/>
</dbReference>
<protein>
    <recommendedName>
        <fullName evidence="3">amino-acid N-acetyltransferase</fullName>
        <ecNumber evidence="3">2.3.1.1</ecNumber>
    </recommendedName>
</protein>
<evidence type="ECO:0000256" key="6">
    <source>
        <dbReference type="ARBA" id="ARBA00022679"/>
    </source>
</evidence>
<dbReference type="InterPro" id="IPR001048">
    <property type="entry name" value="Asp/Glu/Uridylate_kinase"/>
</dbReference>
<dbReference type="EMBL" id="JAAZSQ010000002">
    <property type="protein sequence ID" value="NKX53659.1"/>
    <property type="molecule type" value="Genomic_DNA"/>
</dbReference>
<proteinExistence type="inferred from homology"/>
<sequence>MRGRGRCGTDAAGDSGRKYTGPVDSAPFVADVPAAVPAVSEDKAGFVAWLRAVAPYIHAFRGRTFVVGVPGELIEAGRLNALVQDLSLLHAMGMRIIVVHGSRPQVNAQLRLRGLQTQYADGRRITDAAALECAKEAAGELRLDMEAAFSQGLPNTPMAHASIRVVSGNFVVARPVGIVGGVDFQHTGVVRKIDTGTVRLAIDAGAIVLLSPLGYSPTGEAFNLSMEDVASSTAVALGADKLVLLSESAGVPGASGEVLSEISEAAAQALVEAGGLPGSLAFQLRHALRACEGGVPRAHIIPQGLDGSVLLELFRHEGVGTMLVKETLQALREATNDDVGGILALIRPLEEDGTLVRRDRSLIEREVGNFTVIEHDGVIFGCAALYSFPEDGIGEMACLAVNPTAQGKGDGEMILQRIEQRARAAGLKQLFVLTTRTMHWFLKRGFVEGSVDQLPLARQNLYNWQRRSRVLIKDL</sequence>
<evidence type="ECO:0000256" key="8">
    <source>
        <dbReference type="ARBA" id="ARBA00048372"/>
    </source>
</evidence>
<keyword evidence="7 10" id="KW-0012">Acyltransferase</keyword>
<keyword evidence="6 10" id="KW-0808">Transferase</keyword>
<dbReference type="AlphaFoldDB" id="A0A7X6HAU1"/>
<dbReference type="NCBIfam" id="TIGR01890">
    <property type="entry name" value="N-Ac-Glu-synth"/>
    <property type="match status" value="1"/>
</dbReference>
<comment type="pathway">
    <text evidence="1">Amino-acid biosynthesis; L-arginine biosynthesis; N(2)-acetyl-L-ornithine from L-glutamate: step 1/4.</text>
</comment>
<dbReference type="UniPathway" id="UPA00068">
    <property type="reaction ID" value="UER00106"/>
</dbReference>
<reference evidence="10 11" key="1">
    <citation type="submission" date="2020-04" db="EMBL/GenBank/DDBJ databases">
        <title>Arthrobacter sp. nov.</title>
        <authorList>
            <person name="Liu S."/>
        </authorList>
    </citation>
    <scope>NUCLEOTIDE SEQUENCE [LARGE SCALE GENOMIC DNA]</scope>
    <source>
        <strain evidence="10 11">E918</strain>
    </source>
</reference>
<dbReference type="Proteomes" id="UP000544090">
    <property type="component" value="Unassembled WGS sequence"/>
</dbReference>
<dbReference type="CDD" id="cd04237">
    <property type="entry name" value="AAK_NAGS-ABP"/>
    <property type="match status" value="1"/>
</dbReference>
<dbReference type="EC" id="2.3.1.1" evidence="3"/>
<keyword evidence="4" id="KW-0055">Arginine biosynthesis</keyword>
<dbReference type="Pfam" id="PF00583">
    <property type="entry name" value="Acetyltransf_1"/>
    <property type="match status" value="1"/>
</dbReference>
<dbReference type="NCBIfam" id="NF003641">
    <property type="entry name" value="PRK05279.1"/>
    <property type="match status" value="1"/>
</dbReference>
<dbReference type="InterPro" id="IPR033719">
    <property type="entry name" value="NAGS_kin"/>
</dbReference>
<comment type="caution">
    <text evidence="10">The sequence shown here is derived from an EMBL/GenBank/DDBJ whole genome shotgun (WGS) entry which is preliminary data.</text>
</comment>
<dbReference type="GO" id="GO:0004042">
    <property type="term" value="F:L-glutamate N-acetyltransferase activity"/>
    <property type="evidence" value="ECO:0007669"/>
    <property type="project" value="InterPro"/>
</dbReference>
<dbReference type="InterPro" id="IPR000182">
    <property type="entry name" value="GNAT_dom"/>
</dbReference>
<organism evidence="10 11">
    <name type="scientific">Arthrobacter mobilis</name>
    <dbReference type="NCBI Taxonomy" id="2724944"/>
    <lineage>
        <taxon>Bacteria</taxon>
        <taxon>Bacillati</taxon>
        <taxon>Actinomycetota</taxon>
        <taxon>Actinomycetes</taxon>
        <taxon>Micrococcales</taxon>
        <taxon>Micrococcaceae</taxon>
        <taxon>Arthrobacter</taxon>
    </lineage>
</organism>
<feature type="domain" description="N-acetyltransferase" evidence="9">
    <location>
        <begin position="329"/>
        <end position="468"/>
    </location>
</feature>
<dbReference type="PANTHER" id="PTHR30602:SF12">
    <property type="entry name" value="AMINO-ACID ACETYLTRANSFERASE NAGS1, CHLOROPLASTIC-RELATED"/>
    <property type="match status" value="1"/>
</dbReference>
<dbReference type="Pfam" id="PF00696">
    <property type="entry name" value="AA_kinase"/>
    <property type="match status" value="1"/>
</dbReference>
<evidence type="ECO:0000256" key="7">
    <source>
        <dbReference type="ARBA" id="ARBA00023315"/>
    </source>
</evidence>
<keyword evidence="11" id="KW-1185">Reference proteome</keyword>
<evidence type="ECO:0000256" key="4">
    <source>
        <dbReference type="ARBA" id="ARBA00022571"/>
    </source>
</evidence>
<dbReference type="SUPFAM" id="SSF55729">
    <property type="entry name" value="Acyl-CoA N-acyltransferases (Nat)"/>
    <property type="match status" value="1"/>
</dbReference>
<dbReference type="InterPro" id="IPR036393">
    <property type="entry name" value="AceGlu_kinase-like_sf"/>
</dbReference>
<dbReference type="GO" id="GO:0006526">
    <property type="term" value="P:L-arginine biosynthetic process"/>
    <property type="evidence" value="ECO:0007669"/>
    <property type="project" value="UniProtKB-UniPathway"/>
</dbReference>
<dbReference type="PIRSF" id="PIRSF000423">
    <property type="entry name" value="ArgA"/>
    <property type="match status" value="1"/>
</dbReference>
<keyword evidence="5" id="KW-0028">Amino-acid biosynthesis</keyword>
<comment type="similarity">
    <text evidence="2">Belongs to the acetyltransferase family. ArgA subfamily.</text>
</comment>
<dbReference type="CDD" id="cd04301">
    <property type="entry name" value="NAT_SF"/>
    <property type="match status" value="1"/>
</dbReference>
<gene>
    <name evidence="10" type="primary">argA</name>
    <name evidence="10" type="ORF">HGG74_03700</name>
</gene>
<evidence type="ECO:0000256" key="2">
    <source>
        <dbReference type="ARBA" id="ARBA00009145"/>
    </source>
</evidence>
<evidence type="ECO:0000256" key="1">
    <source>
        <dbReference type="ARBA" id="ARBA00004925"/>
    </source>
</evidence>
<dbReference type="PANTHER" id="PTHR30602">
    <property type="entry name" value="AMINO-ACID ACETYLTRANSFERASE"/>
    <property type="match status" value="1"/>
</dbReference>
<dbReference type="GO" id="GO:0005737">
    <property type="term" value="C:cytoplasm"/>
    <property type="evidence" value="ECO:0007669"/>
    <property type="project" value="InterPro"/>
</dbReference>
<evidence type="ECO:0000256" key="5">
    <source>
        <dbReference type="ARBA" id="ARBA00022605"/>
    </source>
</evidence>
<dbReference type="InterPro" id="IPR010167">
    <property type="entry name" value="NH2A_AcTrfase"/>
</dbReference>
<dbReference type="SUPFAM" id="SSF53633">
    <property type="entry name" value="Carbamate kinase-like"/>
    <property type="match status" value="1"/>
</dbReference>
<accession>A0A7X6HAU1</accession>
<name>A0A7X6HAU1_9MICC</name>
<evidence type="ECO:0000313" key="10">
    <source>
        <dbReference type="EMBL" id="NKX53659.1"/>
    </source>
</evidence>
<dbReference type="Gene3D" id="3.40.630.30">
    <property type="match status" value="1"/>
</dbReference>
<comment type="catalytic activity">
    <reaction evidence="8">
        <text>L-glutamate + acetyl-CoA = N-acetyl-L-glutamate + CoA + H(+)</text>
        <dbReference type="Rhea" id="RHEA:24292"/>
        <dbReference type="ChEBI" id="CHEBI:15378"/>
        <dbReference type="ChEBI" id="CHEBI:29985"/>
        <dbReference type="ChEBI" id="CHEBI:44337"/>
        <dbReference type="ChEBI" id="CHEBI:57287"/>
        <dbReference type="ChEBI" id="CHEBI:57288"/>
        <dbReference type="EC" id="2.3.1.1"/>
    </reaction>
</comment>
<dbReference type="Gene3D" id="3.40.1160.10">
    <property type="entry name" value="Acetylglutamate kinase-like"/>
    <property type="match status" value="1"/>
</dbReference>
<dbReference type="InterPro" id="IPR016181">
    <property type="entry name" value="Acyl_CoA_acyltransferase"/>
</dbReference>
<evidence type="ECO:0000256" key="3">
    <source>
        <dbReference type="ARBA" id="ARBA00012697"/>
    </source>
</evidence>
<evidence type="ECO:0000259" key="9">
    <source>
        <dbReference type="PROSITE" id="PS51186"/>
    </source>
</evidence>
<dbReference type="PROSITE" id="PS51186">
    <property type="entry name" value="GNAT"/>
    <property type="match status" value="1"/>
</dbReference>